<dbReference type="GO" id="GO:0000785">
    <property type="term" value="C:chromatin"/>
    <property type="evidence" value="ECO:0007669"/>
    <property type="project" value="TreeGrafter"/>
</dbReference>
<feature type="region of interest" description="Disordered" evidence="5">
    <location>
        <begin position="143"/>
        <end position="216"/>
    </location>
</feature>
<gene>
    <name evidence="7" type="ORF">TCIL3000_0_43760</name>
</gene>
<evidence type="ECO:0000313" key="8">
    <source>
        <dbReference type="Proteomes" id="UP000000702"/>
    </source>
</evidence>
<evidence type="ECO:0000256" key="1">
    <source>
        <dbReference type="ARBA" id="ARBA00022723"/>
    </source>
</evidence>
<dbReference type="GO" id="GO:0008270">
    <property type="term" value="F:zinc ion binding"/>
    <property type="evidence" value="ECO:0007669"/>
    <property type="project" value="UniProtKB-KW"/>
</dbReference>
<keyword evidence="2 4" id="KW-0863">Zinc-finger</keyword>
<dbReference type="GO" id="GO:0061665">
    <property type="term" value="F:SUMO ligase activity"/>
    <property type="evidence" value="ECO:0007669"/>
    <property type="project" value="TreeGrafter"/>
</dbReference>
<comment type="caution">
    <text evidence="7">The sequence shown here is derived from an EMBL/GenBank/DDBJ whole genome shotgun (WGS) entry which is preliminary data.</text>
</comment>
<organism evidence="7 8">
    <name type="scientific">Trypanosoma congolense (strain IL3000)</name>
    <dbReference type="NCBI Taxonomy" id="1068625"/>
    <lineage>
        <taxon>Eukaryota</taxon>
        <taxon>Discoba</taxon>
        <taxon>Euglenozoa</taxon>
        <taxon>Kinetoplastea</taxon>
        <taxon>Metakinetoplastina</taxon>
        <taxon>Trypanosomatida</taxon>
        <taxon>Trypanosomatidae</taxon>
        <taxon>Trypanosoma</taxon>
        <taxon>Nannomonas</taxon>
    </lineage>
</organism>
<dbReference type="OMA" id="NCPLCWA"/>
<proteinExistence type="predicted"/>
<name>F9W8V2_TRYCI</name>
<dbReference type="AlphaFoldDB" id="F9W8V2"/>
<evidence type="ECO:0000259" key="6">
    <source>
        <dbReference type="PROSITE" id="PS51044"/>
    </source>
</evidence>
<reference evidence="8" key="1">
    <citation type="submission" date="2011-07" db="EMBL/GenBank/DDBJ databases">
        <title>Divergent evolution of antigenic variation in African trypanosomes.</title>
        <authorList>
            <person name="Jackson A.P."/>
            <person name="Berry A."/>
            <person name="Allison H.C."/>
            <person name="Burton P."/>
            <person name="Anderson J."/>
            <person name="Aslett M."/>
            <person name="Brown R."/>
            <person name="Corton N."/>
            <person name="Harris D."/>
            <person name="Hauser H."/>
            <person name="Gamble J."/>
            <person name="Gilderthorp R."/>
            <person name="McQuillan J."/>
            <person name="Quail M.A."/>
            <person name="Sanders M."/>
            <person name="Van Tonder A."/>
            <person name="Ginger M.L."/>
            <person name="Donelson J.E."/>
            <person name="Field M.C."/>
            <person name="Barry J.D."/>
            <person name="Berriman M."/>
            <person name="Hertz-Fowler C."/>
        </authorList>
    </citation>
    <scope>NUCLEOTIDE SEQUENCE [LARGE SCALE GENOMIC DNA]</scope>
    <source>
        <strain evidence="8">IL3000</strain>
    </source>
</reference>
<dbReference type="PANTHER" id="PTHR10782:SF4">
    <property type="entry name" value="TONALLI, ISOFORM E"/>
    <property type="match status" value="1"/>
</dbReference>
<dbReference type="EMBL" id="CAEQ01001223">
    <property type="protein sequence ID" value="CCD13638.1"/>
    <property type="molecule type" value="Genomic_DNA"/>
</dbReference>
<keyword evidence="3" id="KW-0862">Zinc</keyword>
<keyword evidence="8" id="KW-1185">Reference proteome</keyword>
<evidence type="ECO:0000256" key="5">
    <source>
        <dbReference type="SAM" id="MobiDB-lite"/>
    </source>
</evidence>
<dbReference type="InterPro" id="IPR004181">
    <property type="entry name" value="Znf_MIZ"/>
</dbReference>
<evidence type="ECO:0000256" key="4">
    <source>
        <dbReference type="PROSITE-ProRule" id="PRU00452"/>
    </source>
</evidence>
<dbReference type="PROSITE" id="PS51044">
    <property type="entry name" value="ZF_SP_RING"/>
    <property type="match status" value="1"/>
</dbReference>
<dbReference type="Gene3D" id="3.30.40.10">
    <property type="entry name" value="Zinc/RING finger domain, C3HC4 (zinc finger)"/>
    <property type="match status" value="1"/>
</dbReference>
<dbReference type="Pfam" id="PF02891">
    <property type="entry name" value="zf-MIZ"/>
    <property type="match status" value="1"/>
</dbReference>
<evidence type="ECO:0000256" key="3">
    <source>
        <dbReference type="ARBA" id="ARBA00022833"/>
    </source>
</evidence>
<sequence>MEFPLGTSLWVKCDDGEWWPAAVRRVGCEVLHLIDSECDTCIEFYHDPGNLYPLNPNNNSVRLLHIAEEERDEDEQRFFAAKATSEAVRRLFQGVKSVSATPAEVSRPYSNRELCCMSDLISQVSPDAASKIRNTLLEDGVKLPDQAERKTKKRKKECQPKNPRLNGLRRPRVDTGSPAPEEHSGDMLSSTGKDDSLTNPLTYTKPLPSHEKRFFAQPKVKRKPAVRFQEPLSTEALDVLRAEVFENPNRFVLSPLYRFIDLLGAVEVSEGCIETTLPSPMAVRETPAGGFSPSRRVLLAPLSGECYNHGSGWMEPFQFGDSTIAMELVVNGAKVVTPCNPSVPSGREGVAVKSSPVLDITDSVLDKELFSLQVLFTELIDDMALWEGVVVVLYVERVGVDEIAQQIVSNYHFSPANKREVDGVVDVQVRAVCPITCLPLAVPVRAAECEHLQCVELRSMLIHCCRTNVWNCPLCWAPMTPRTIAVNYRLKEWLELNKDDITRVDFVVETPPGSALRVVWKKEDFKEVDNVDAIE</sequence>
<feature type="domain" description="SP-RING-type" evidence="6">
    <location>
        <begin position="415"/>
        <end position="503"/>
    </location>
</feature>
<accession>F9W8V2</accession>
<dbReference type="VEuPathDB" id="TriTrypDB:TcIL3000_0_43760"/>
<evidence type="ECO:0000256" key="2">
    <source>
        <dbReference type="ARBA" id="ARBA00022771"/>
    </source>
</evidence>
<keyword evidence="1" id="KW-0479">Metal-binding</keyword>
<protein>
    <submittedName>
        <fullName evidence="7">WGS project CAEQ00000000 data, annotated contig 1783</fullName>
    </submittedName>
</protein>
<feature type="compositionally biased region" description="Polar residues" evidence="5">
    <location>
        <begin position="187"/>
        <end position="202"/>
    </location>
</feature>
<evidence type="ECO:0000313" key="7">
    <source>
        <dbReference type="EMBL" id="CCD13638.1"/>
    </source>
</evidence>
<reference evidence="7 8" key="2">
    <citation type="journal article" date="2012" name="Proc. Natl. Acad. Sci. U.S.A.">
        <title>Antigenic diversity is generated by distinct evolutionary mechanisms in African trypanosome species.</title>
        <authorList>
            <person name="Jackson A.P."/>
            <person name="Berry A."/>
            <person name="Aslett M."/>
            <person name="Allison H.C."/>
            <person name="Burton P."/>
            <person name="Vavrova-Anderson J."/>
            <person name="Brown R."/>
            <person name="Browne H."/>
            <person name="Corton N."/>
            <person name="Hauser H."/>
            <person name="Gamble J."/>
            <person name="Gilderthorp R."/>
            <person name="Marcello L."/>
            <person name="McQuillan J."/>
            <person name="Otto T.D."/>
            <person name="Quail M.A."/>
            <person name="Sanders M.J."/>
            <person name="van Tonder A."/>
            <person name="Ginger M.L."/>
            <person name="Field M.C."/>
            <person name="Barry J.D."/>
            <person name="Hertz-Fowler C."/>
            <person name="Berriman M."/>
        </authorList>
    </citation>
    <scope>NUCLEOTIDE SEQUENCE [LARGE SCALE GENOMIC DNA]</scope>
    <source>
        <strain evidence="7 8">IL3000</strain>
    </source>
</reference>
<dbReference type="PANTHER" id="PTHR10782">
    <property type="entry name" value="ZINC FINGER MIZ DOMAIN-CONTAINING PROTEIN"/>
    <property type="match status" value="1"/>
</dbReference>
<dbReference type="InterPro" id="IPR013083">
    <property type="entry name" value="Znf_RING/FYVE/PHD"/>
</dbReference>
<dbReference type="GO" id="GO:0016925">
    <property type="term" value="P:protein sumoylation"/>
    <property type="evidence" value="ECO:0007669"/>
    <property type="project" value="TreeGrafter"/>
</dbReference>
<dbReference type="Proteomes" id="UP000000702">
    <property type="component" value="Unassembled WGS sequence"/>
</dbReference>